<gene>
    <name evidence="3" type="ORF">ENH87_10080</name>
</gene>
<dbReference type="GO" id="GO:0016853">
    <property type="term" value="F:isomerase activity"/>
    <property type="evidence" value="ECO:0007669"/>
    <property type="project" value="UniProtKB-KW"/>
</dbReference>
<dbReference type="Pfam" id="PF01261">
    <property type="entry name" value="AP_endonuc_2"/>
    <property type="match status" value="1"/>
</dbReference>
<name>A0A831QN54_9FLAO</name>
<dbReference type="AlphaFoldDB" id="A0A831QN54"/>
<dbReference type="InterPro" id="IPR036237">
    <property type="entry name" value="Xyl_isomerase-like_sf"/>
</dbReference>
<dbReference type="Proteomes" id="UP000886191">
    <property type="component" value="Unassembled WGS sequence"/>
</dbReference>
<dbReference type="InterPro" id="IPR050417">
    <property type="entry name" value="Sugar_Epim/Isomerase"/>
</dbReference>
<dbReference type="InterPro" id="IPR013022">
    <property type="entry name" value="Xyl_isomerase-like_TIM-brl"/>
</dbReference>
<dbReference type="Gene3D" id="3.20.20.150">
    <property type="entry name" value="Divalent-metal-dependent TIM barrel enzymes"/>
    <property type="match status" value="1"/>
</dbReference>
<accession>A0A831QN54</accession>
<protein>
    <submittedName>
        <fullName evidence="3">Hydroxypyruvate isomerase</fullName>
    </submittedName>
</protein>
<reference evidence="3" key="1">
    <citation type="journal article" date="2020" name="mSystems">
        <title>Genome- and Community-Level Interaction Insights into Carbon Utilization and Element Cycling Functions of Hydrothermarchaeota in Hydrothermal Sediment.</title>
        <authorList>
            <person name="Zhou Z."/>
            <person name="Liu Y."/>
            <person name="Xu W."/>
            <person name="Pan J."/>
            <person name="Luo Z.H."/>
            <person name="Li M."/>
        </authorList>
    </citation>
    <scope>NUCLEOTIDE SEQUENCE [LARGE SCALE GENOMIC DNA]</scope>
    <source>
        <strain evidence="3">HyVt-345</strain>
    </source>
</reference>
<evidence type="ECO:0000313" key="3">
    <source>
        <dbReference type="EMBL" id="HEA21253.1"/>
    </source>
</evidence>
<dbReference type="PANTHER" id="PTHR43489:SF3">
    <property type="entry name" value="XYLOSE ISOMERASE DOMAIN PROTEIN TIM BARREL"/>
    <property type="match status" value="1"/>
</dbReference>
<keyword evidence="1 3" id="KW-0413">Isomerase</keyword>
<feature type="domain" description="Xylose isomerase-like TIM barrel" evidence="2">
    <location>
        <begin position="79"/>
        <end position="269"/>
    </location>
</feature>
<proteinExistence type="predicted"/>
<evidence type="ECO:0000259" key="2">
    <source>
        <dbReference type="Pfam" id="PF01261"/>
    </source>
</evidence>
<sequence length="289" mass="32282">MKRRTFIGTSAAASVGMLTAQTGNAMPSKENKPLQLKNNINHSACFWCYNPIPLDEFLGNLKELGVMAIDLVGPEDFPLLKKHGIHASMCWGAGMGIEKGWNDPELHAELIADYERVIPLVAEAGYTNLICFSGNRNGMDDQIGLQNCVTGLQKVLPLAEKHGVVLQMELLNSKVNHKDYMCDHSMWGVELCKALGSENFKLLYDIYHMQIMEGDIIRNIQDYHQYFGHYHTGGNPGRHEIDETQELFYPAIMQAIIATGFKGHVAQEFVPSWEDKISALKQGVTICDV</sequence>
<dbReference type="PANTHER" id="PTHR43489">
    <property type="entry name" value="ISOMERASE"/>
    <property type="match status" value="1"/>
</dbReference>
<dbReference type="SUPFAM" id="SSF51658">
    <property type="entry name" value="Xylose isomerase-like"/>
    <property type="match status" value="1"/>
</dbReference>
<dbReference type="EMBL" id="DRGL01000036">
    <property type="protein sequence ID" value="HEA21253.1"/>
    <property type="molecule type" value="Genomic_DNA"/>
</dbReference>
<evidence type="ECO:0000256" key="1">
    <source>
        <dbReference type="ARBA" id="ARBA00023235"/>
    </source>
</evidence>
<comment type="caution">
    <text evidence="3">The sequence shown here is derived from an EMBL/GenBank/DDBJ whole genome shotgun (WGS) entry which is preliminary data.</text>
</comment>
<organism evidence="3">
    <name type="scientific">Pricia antarctica</name>
    <dbReference type="NCBI Taxonomy" id="641691"/>
    <lineage>
        <taxon>Bacteria</taxon>
        <taxon>Pseudomonadati</taxon>
        <taxon>Bacteroidota</taxon>
        <taxon>Flavobacteriia</taxon>
        <taxon>Flavobacteriales</taxon>
        <taxon>Flavobacteriaceae</taxon>
        <taxon>Pricia</taxon>
    </lineage>
</organism>